<evidence type="ECO:0000313" key="2">
    <source>
        <dbReference type="EMBL" id="GFA41897.1"/>
    </source>
</evidence>
<keyword evidence="1" id="KW-1133">Transmembrane helix</keyword>
<feature type="transmembrane region" description="Helical" evidence="1">
    <location>
        <begin position="192"/>
        <end position="214"/>
    </location>
</feature>
<accession>A0A699JML5</accession>
<gene>
    <name evidence="2" type="ORF">Tci_613869</name>
</gene>
<dbReference type="AlphaFoldDB" id="A0A699JML5"/>
<reference evidence="2" key="1">
    <citation type="journal article" date="2019" name="Sci. Rep.">
        <title>Draft genome of Tanacetum cinerariifolium, the natural source of mosquito coil.</title>
        <authorList>
            <person name="Yamashiro T."/>
            <person name="Shiraishi A."/>
            <person name="Satake H."/>
            <person name="Nakayama K."/>
        </authorList>
    </citation>
    <scope>NUCLEOTIDE SEQUENCE</scope>
</reference>
<keyword evidence="1" id="KW-0812">Transmembrane</keyword>
<evidence type="ECO:0000256" key="1">
    <source>
        <dbReference type="SAM" id="Phobius"/>
    </source>
</evidence>
<comment type="caution">
    <text evidence="2">The sequence shown here is derived from an EMBL/GenBank/DDBJ whole genome shotgun (WGS) entry which is preliminary data.</text>
</comment>
<protein>
    <submittedName>
        <fullName evidence="2">Uncharacterized protein</fullName>
    </submittedName>
</protein>
<organism evidence="2">
    <name type="scientific">Tanacetum cinerariifolium</name>
    <name type="common">Dalmatian daisy</name>
    <name type="synonym">Chrysanthemum cinerariifolium</name>
    <dbReference type="NCBI Taxonomy" id="118510"/>
    <lineage>
        <taxon>Eukaryota</taxon>
        <taxon>Viridiplantae</taxon>
        <taxon>Streptophyta</taxon>
        <taxon>Embryophyta</taxon>
        <taxon>Tracheophyta</taxon>
        <taxon>Spermatophyta</taxon>
        <taxon>Magnoliopsida</taxon>
        <taxon>eudicotyledons</taxon>
        <taxon>Gunneridae</taxon>
        <taxon>Pentapetalae</taxon>
        <taxon>asterids</taxon>
        <taxon>campanulids</taxon>
        <taxon>Asterales</taxon>
        <taxon>Asteraceae</taxon>
        <taxon>Asteroideae</taxon>
        <taxon>Anthemideae</taxon>
        <taxon>Anthemidinae</taxon>
        <taxon>Tanacetum</taxon>
    </lineage>
</organism>
<sequence length="333" mass="37438">MASAVICLTTEQDKITQALEITKLKQRVRKLEKKRKLSVSGLKRLRKVGTTQRVKSFTDIVMDDQEYASKYRGIIADLDADMDVTLEEVDTAKDVKVEKNIDVQGRLEESQAQAYKIDLEHAEKVLSMQDDELEPTELKEVVEVVTTAKLMIEVVTTVAATITTTFTITTASKCTMVDGVAVSLGSLITTPFLLLAALEAVVIVKVVVMVAATVQKLNEEVEELKKHLQIVPNDEDGVYTKATPLALKVPIVGYEIHTEHNKPYYKIVRADGSHQLFLSFLSLLRNFDIEDLEMLWQIVKERFASSKPTNFLYDFLLTILKAMFEKPDVEAQI</sequence>
<proteinExistence type="predicted"/>
<keyword evidence="1" id="KW-0472">Membrane</keyword>
<dbReference type="EMBL" id="BKCJ010420653">
    <property type="protein sequence ID" value="GFA41897.1"/>
    <property type="molecule type" value="Genomic_DNA"/>
</dbReference>
<name>A0A699JML5_TANCI</name>